<dbReference type="InterPro" id="IPR037185">
    <property type="entry name" value="EmrE-like"/>
</dbReference>
<accession>A0A3E0AHQ5</accession>
<feature type="transmembrane region" description="Helical" evidence="6">
    <location>
        <begin position="71"/>
        <end position="87"/>
    </location>
</feature>
<organism evidence="8 9">
    <name type="scientific">Pelolinea submarina</name>
    <dbReference type="NCBI Taxonomy" id="913107"/>
    <lineage>
        <taxon>Bacteria</taxon>
        <taxon>Bacillati</taxon>
        <taxon>Chloroflexota</taxon>
        <taxon>Anaerolineae</taxon>
        <taxon>Anaerolineales</taxon>
        <taxon>Anaerolineaceae</taxon>
        <taxon>Pelolinea</taxon>
    </lineage>
</organism>
<dbReference type="RefSeq" id="WP_116224338.1">
    <property type="nucleotide sequence ID" value="NZ_AP018437.1"/>
</dbReference>
<feature type="transmembrane region" description="Helical" evidence="6">
    <location>
        <begin position="188"/>
        <end position="208"/>
    </location>
</feature>
<dbReference type="Pfam" id="PF00892">
    <property type="entry name" value="EamA"/>
    <property type="match status" value="2"/>
</dbReference>
<feature type="transmembrane region" description="Helical" evidence="6">
    <location>
        <begin position="275"/>
        <end position="293"/>
    </location>
</feature>
<evidence type="ECO:0000256" key="1">
    <source>
        <dbReference type="ARBA" id="ARBA00004141"/>
    </source>
</evidence>
<dbReference type="PANTHER" id="PTHR32322">
    <property type="entry name" value="INNER MEMBRANE TRANSPORTER"/>
    <property type="match status" value="1"/>
</dbReference>
<feature type="transmembrane region" description="Helical" evidence="6">
    <location>
        <begin position="155"/>
        <end position="176"/>
    </location>
</feature>
<feature type="transmembrane region" description="Helical" evidence="6">
    <location>
        <begin position="12"/>
        <end position="33"/>
    </location>
</feature>
<dbReference type="Proteomes" id="UP000256388">
    <property type="component" value="Unassembled WGS sequence"/>
</dbReference>
<dbReference type="PANTHER" id="PTHR32322:SF2">
    <property type="entry name" value="EAMA DOMAIN-CONTAINING PROTEIN"/>
    <property type="match status" value="1"/>
</dbReference>
<comment type="subcellular location">
    <subcellularLocation>
        <location evidence="1">Membrane</location>
        <topology evidence="1">Multi-pass membrane protein</topology>
    </subcellularLocation>
</comment>
<evidence type="ECO:0000256" key="3">
    <source>
        <dbReference type="ARBA" id="ARBA00022692"/>
    </source>
</evidence>
<evidence type="ECO:0000313" key="9">
    <source>
        <dbReference type="Proteomes" id="UP000256388"/>
    </source>
</evidence>
<feature type="transmembrane region" description="Helical" evidence="6">
    <location>
        <begin position="39"/>
        <end position="59"/>
    </location>
</feature>
<comment type="caution">
    <text evidence="8">The sequence shown here is derived from an EMBL/GenBank/DDBJ whole genome shotgun (WGS) entry which is preliminary data.</text>
</comment>
<dbReference type="Gene3D" id="1.10.3730.20">
    <property type="match status" value="1"/>
</dbReference>
<keyword evidence="9" id="KW-1185">Reference proteome</keyword>
<evidence type="ECO:0000259" key="7">
    <source>
        <dbReference type="Pfam" id="PF00892"/>
    </source>
</evidence>
<dbReference type="EMBL" id="QUMS01000001">
    <property type="protein sequence ID" value="REG11202.1"/>
    <property type="molecule type" value="Genomic_DNA"/>
</dbReference>
<dbReference type="InterPro" id="IPR000620">
    <property type="entry name" value="EamA_dom"/>
</dbReference>
<evidence type="ECO:0000256" key="2">
    <source>
        <dbReference type="ARBA" id="ARBA00007362"/>
    </source>
</evidence>
<comment type="similarity">
    <text evidence="2">Belongs to the EamA transporter family.</text>
</comment>
<feature type="domain" description="EamA" evidence="7">
    <location>
        <begin position="11"/>
        <end position="146"/>
    </location>
</feature>
<sequence>MKPSDQTKTNSILLGLLVTFLWATSWVLIKWGLSDISPLMFAGIRYFLAFLCLLPFALTKTRRDEIAQLRKRDWLLLLLLGALYYALTQGAQFAGLAVLPAMSVSLILSFTSLFVAALGIRTLGEKPGILQWIGLALNILGACLYFYPVQFPQKQWLAVGIAFLGMLGNSVSTVIGRKINRDIRLAPISVTTISMGFGSILLLAAGLTTEDLPRLTLSNWGLIVWLAVINTALAFTWWNKALQKLEAMEASIINNTIMVQIAILAWVVLGERMDSLEILGVSLTAIGAVLVQLQRPAVKQDK</sequence>
<proteinExistence type="inferred from homology"/>
<protein>
    <submittedName>
        <fullName evidence="8">Drug/metabolite transporter (DMT)-like permease</fullName>
    </submittedName>
</protein>
<gene>
    <name evidence="8" type="ORF">DFR64_1079</name>
</gene>
<feature type="transmembrane region" description="Helical" evidence="6">
    <location>
        <begin position="93"/>
        <end position="117"/>
    </location>
</feature>
<feature type="transmembrane region" description="Helical" evidence="6">
    <location>
        <begin position="129"/>
        <end position="149"/>
    </location>
</feature>
<keyword evidence="3 6" id="KW-0812">Transmembrane</keyword>
<feature type="transmembrane region" description="Helical" evidence="6">
    <location>
        <begin position="250"/>
        <end position="269"/>
    </location>
</feature>
<dbReference type="InterPro" id="IPR050638">
    <property type="entry name" value="AA-Vitamin_Transporters"/>
</dbReference>
<evidence type="ECO:0000256" key="6">
    <source>
        <dbReference type="SAM" id="Phobius"/>
    </source>
</evidence>
<keyword evidence="5 6" id="KW-0472">Membrane</keyword>
<evidence type="ECO:0000256" key="4">
    <source>
        <dbReference type="ARBA" id="ARBA00022989"/>
    </source>
</evidence>
<dbReference type="SUPFAM" id="SSF103481">
    <property type="entry name" value="Multidrug resistance efflux transporter EmrE"/>
    <property type="match status" value="2"/>
</dbReference>
<feature type="transmembrane region" description="Helical" evidence="6">
    <location>
        <begin position="220"/>
        <end position="238"/>
    </location>
</feature>
<evidence type="ECO:0000313" key="8">
    <source>
        <dbReference type="EMBL" id="REG11202.1"/>
    </source>
</evidence>
<reference evidence="8 9" key="1">
    <citation type="submission" date="2018-08" db="EMBL/GenBank/DDBJ databases">
        <title>Genomic Encyclopedia of Type Strains, Phase IV (KMG-IV): sequencing the most valuable type-strain genomes for metagenomic binning, comparative biology and taxonomic classification.</title>
        <authorList>
            <person name="Goeker M."/>
        </authorList>
    </citation>
    <scope>NUCLEOTIDE SEQUENCE [LARGE SCALE GENOMIC DNA]</scope>
    <source>
        <strain evidence="8 9">DSM 23923</strain>
    </source>
</reference>
<dbReference type="GO" id="GO:0016020">
    <property type="term" value="C:membrane"/>
    <property type="evidence" value="ECO:0007669"/>
    <property type="project" value="UniProtKB-SubCell"/>
</dbReference>
<name>A0A3E0AHQ5_9CHLR</name>
<evidence type="ECO:0000256" key="5">
    <source>
        <dbReference type="ARBA" id="ARBA00023136"/>
    </source>
</evidence>
<dbReference type="AlphaFoldDB" id="A0A3E0AHQ5"/>
<keyword evidence="4 6" id="KW-1133">Transmembrane helix</keyword>
<dbReference type="OrthoDB" id="34284at2"/>
<feature type="domain" description="EamA" evidence="7">
    <location>
        <begin position="158"/>
        <end position="291"/>
    </location>
</feature>